<evidence type="ECO:0000313" key="2">
    <source>
        <dbReference type="EMBL" id="QJA21831.1"/>
    </source>
</evidence>
<proteinExistence type="predicted"/>
<evidence type="ECO:0000313" key="3">
    <source>
        <dbReference type="Proteomes" id="UP000502681"/>
    </source>
</evidence>
<accession>A0ABX6L6K4</accession>
<dbReference type="EMBL" id="CP038498">
    <property type="protein sequence ID" value="QJA21831.1"/>
    <property type="molecule type" value="Genomic_DNA"/>
</dbReference>
<dbReference type="GeneID" id="90765026"/>
<keyword evidence="1" id="KW-0732">Signal</keyword>
<feature type="chain" id="PRO_5045147534" description="Flagellar protein FlhE" evidence="1">
    <location>
        <begin position="27"/>
        <end position="152"/>
    </location>
</feature>
<name>A0ABX6L6K4_9GAMM</name>
<keyword evidence="3" id="KW-1185">Reference proteome</keyword>
<feature type="signal peptide" evidence="1">
    <location>
        <begin position="1"/>
        <end position="26"/>
    </location>
</feature>
<evidence type="ECO:0008006" key="4">
    <source>
        <dbReference type="Google" id="ProtNLM"/>
    </source>
</evidence>
<gene>
    <name evidence="2" type="ORF">E2566_18905</name>
</gene>
<evidence type="ECO:0000256" key="1">
    <source>
        <dbReference type="SAM" id="SignalP"/>
    </source>
</evidence>
<protein>
    <recommendedName>
        <fullName evidence="4">Flagellar protein FlhE</fullName>
    </recommendedName>
</protein>
<dbReference type="Pfam" id="PF06366">
    <property type="entry name" value="FlhE"/>
    <property type="match status" value="1"/>
</dbReference>
<organism evidence="2 3">
    <name type="scientific">Pectobacterium punjabense</name>
    <dbReference type="NCBI Taxonomy" id="2108399"/>
    <lineage>
        <taxon>Bacteria</taxon>
        <taxon>Pseudomonadati</taxon>
        <taxon>Pseudomonadota</taxon>
        <taxon>Gammaproteobacteria</taxon>
        <taxon>Enterobacterales</taxon>
        <taxon>Pectobacteriaceae</taxon>
        <taxon>Pectobacterium</taxon>
    </lineage>
</organism>
<dbReference type="Proteomes" id="UP000502681">
    <property type="component" value="Chromosome"/>
</dbReference>
<reference evidence="2 3" key="1">
    <citation type="submission" date="2019-04" db="EMBL/GenBank/DDBJ databases">
        <title>Whole Genome Sequencing of Pectobacterium punjabense SS95.</title>
        <authorList>
            <person name="Sarfraz S."/>
            <person name="Oulghazi S."/>
            <person name="Roques C."/>
            <person name="Vandecasteele C."/>
            <person name="Faure D."/>
        </authorList>
    </citation>
    <scope>NUCLEOTIDE SEQUENCE [LARGE SCALE GENOMIC DNA]</scope>
    <source>
        <strain evidence="2 3">SS95</strain>
    </source>
</reference>
<dbReference type="RefSeq" id="WP_107170069.1">
    <property type="nucleotide sequence ID" value="NZ_CP038498.1"/>
</dbReference>
<dbReference type="InterPro" id="IPR009420">
    <property type="entry name" value="FlhE"/>
</dbReference>
<sequence>MKTFKAASAIALLSLSSFFLSNSAHAISGAYTSAPMASMDVHSANFWNQFNFPISSSFLPPSNAKVTRVYWNYALGQLQVGSKGTLIVYLCQGNTSTCFDISNMNSGSTEVFRDQSATTPFFLYYRVNSRSTIGSIYGSGSTQVTVNWQNNQ</sequence>